<dbReference type="AlphaFoldDB" id="A0A1F5NJR0"/>
<dbReference type="InterPro" id="IPR004821">
    <property type="entry name" value="Cyt_trans-like"/>
</dbReference>
<keyword evidence="1" id="KW-0808">Transferase</keyword>
<dbReference type="EMBL" id="MFEK01000016">
    <property type="protein sequence ID" value="OGE77885.1"/>
    <property type="molecule type" value="Genomic_DNA"/>
</dbReference>
<comment type="caution">
    <text evidence="4">The sequence shown here is derived from an EMBL/GenBank/DDBJ whole genome shotgun (WGS) entry which is preliminary data.</text>
</comment>
<proteinExistence type="predicted"/>
<gene>
    <name evidence="4" type="ORF">A2751_02465</name>
</gene>
<dbReference type="SUPFAM" id="SSF52374">
    <property type="entry name" value="Nucleotidylyl transferase"/>
    <property type="match status" value="1"/>
</dbReference>
<dbReference type="InterPro" id="IPR014729">
    <property type="entry name" value="Rossmann-like_a/b/a_fold"/>
</dbReference>
<dbReference type="Gene3D" id="3.40.50.620">
    <property type="entry name" value="HUPs"/>
    <property type="match status" value="1"/>
</dbReference>
<feature type="domain" description="Cytidyltransferase-like" evidence="3">
    <location>
        <begin position="7"/>
        <end position="78"/>
    </location>
</feature>
<dbReference type="Pfam" id="PF01467">
    <property type="entry name" value="CTP_transf_like"/>
    <property type="match status" value="1"/>
</dbReference>
<dbReference type="NCBIfam" id="TIGR00125">
    <property type="entry name" value="cyt_tran_rel"/>
    <property type="match status" value="1"/>
</dbReference>
<name>A0A1F5NJR0_9BACT</name>
<protein>
    <recommendedName>
        <fullName evidence="3">Cytidyltransferase-like domain-containing protein</fullName>
    </recommendedName>
</protein>
<evidence type="ECO:0000313" key="4">
    <source>
        <dbReference type="EMBL" id="OGE77885.1"/>
    </source>
</evidence>
<reference evidence="4 5" key="1">
    <citation type="journal article" date="2016" name="Nat. Commun.">
        <title>Thousands of microbial genomes shed light on interconnected biogeochemical processes in an aquifer system.</title>
        <authorList>
            <person name="Anantharaman K."/>
            <person name="Brown C.T."/>
            <person name="Hug L.A."/>
            <person name="Sharon I."/>
            <person name="Castelle C.J."/>
            <person name="Probst A.J."/>
            <person name="Thomas B.C."/>
            <person name="Singh A."/>
            <person name="Wilkins M.J."/>
            <person name="Karaoz U."/>
            <person name="Brodie E.L."/>
            <person name="Williams K.H."/>
            <person name="Hubbard S.S."/>
            <person name="Banfield J.F."/>
        </authorList>
    </citation>
    <scope>NUCLEOTIDE SEQUENCE [LARGE SCALE GENOMIC DNA]</scope>
</reference>
<dbReference type="GO" id="GO:0016779">
    <property type="term" value="F:nucleotidyltransferase activity"/>
    <property type="evidence" value="ECO:0007669"/>
    <property type="project" value="UniProtKB-KW"/>
</dbReference>
<sequence length="149" mass="16678">MTIVAVSGGFDPLHVGHINLLREAKHFANAHNGKLLVILNNDNWLRAKKGFTFMPEKEREAVLRATKYVDDVVITSHQAKPSDMSVCKELERLKPTHFFNGGDRRPDLDPVPEVELCRKLGIEMIYNVGGQKVQSSSVLTKKASDAQKQ</sequence>
<dbReference type="InterPro" id="IPR050385">
    <property type="entry name" value="Archaeal_FAD_synthase"/>
</dbReference>
<accession>A0A1F5NJR0</accession>
<evidence type="ECO:0000313" key="5">
    <source>
        <dbReference type="Proteomes" id="UP000176864"/>
    </source>
</evidence>
<dbReference type="STRING" id="1817824.A2751_02465"/>
<evidence type="ECO:0000259" key="3">
    <source>
        <dbReference type="Pfam" id="PF01467"/>
    </source>
</evidence>
<evidence type="ECO:0000256" key="1">
    <source>
        <dbReference type="ARBA" id="ARBA00022679"/>
    </source>
</evidence>
<dbReference type="Proteomes" id="UP000176864">
    <property type="component" value="Unassembled WGS sequence"/>
</dbReference>
<dbReference type="PANTHER" id="PTHR43793">
    <property type="entry name" value="FAD SYNTHASE"/>
    <property type="match status" value="1"/>
</dbReference>
<keyword evidence="2" id="KW-0548">Nucleotidyltransferase</keyword>
<organism evidence="4 5">
    <name type="scientific">Candidatus Doudnabacteria bacterium RIFCSPHIGHO2_01_FULL_46_14</name>
    <dbReference type="NCBI Taxonomy" id="1817824"/>
    <lineage>
        <taxon>Bacteria</taxon>
        <taxon>Candidatus Doudnaibacteriota</taxon>
    </lineage>
</organism>
<dbReference type="PANTHER" id="PTHR43793:SF1">
    <property type="entry name" value="FAD SYNTHASE"/>
    <property type="match status" value="1"/>
</dbReference>
<evidence type="ECO:0000256" key="2">
    <source>
        <dbReference type="ARBA" id="ARBA00022695"/>
    </source>
</evidence>